<dbReference type="AlphaFoldDB" id="A0A2H3DFS1"/>
<keyword evidence="2" id="KW-1185">Reference proteome</keyword>
<dbReference type="InParanoid" id="A0A2H3DFS1"/>
<reference evidence="2" key="1">
    <citation type="journal article" date="2017" name="Nat. Ecol. Evol.">
        <title>Genome expansion and lineage-specific genetic innovations in the forest pathogenic fungi Armillaria.</title>
        <authorList>
            <person name="Sipos G."/>
            <person name="Prasanna A.N."/>
            <person name="Walter M.C."/>
            <person name="O'Connor E."/>
            <person name="Balint B."/>
            <person name="Krizsan K."/>
            <person name="Kiss B."/>
            <person name="Hess J."/>
            <person name="Varga T."/>
            <person name="Slot J."/>
            <person name="Riley R."/>
            <person name="Boka B."/>
            <person name="Rigling D."/>
            <person name="Barry K."/>
            <person name="Lee J."/>
            <person name="Mihaltcheva S."/>
            <person name="LaButti K."/>
            <person name="Lipzen A."/>
            <person name="Waldron R."/>
            <person name="Moloney N.M."/>
            <person name="Sperisen C."/>
            <person name="Kredics L."/>
            <person name="Vagvoelgyi C."/>
            <person name="Patrignani A."/>
            <person name="Fitzpatrick D."/>
            <person name="Nagy I."/>
            <person name="Doyle S."/>
            <person name="Anderson J.B."/>
            <person name="Grigoriev I.V."/>
            <person name="Gueldener U."/>
            <person name="Muensterkoetter M."/>
            <person name="Nagy L.G."/>
        </authorList>
    </citation>
    <scope>NUCLEOTIDE SEQUENCE [LARGE SCALE GENOMIC DNA]</scope>
    <source>
        <strain evidence="2">Ar21-2</strain>
    </source>
</reference>
<evidence type="ECO:0000313" key="1">
    <source>
        <dbReference type="EMBL" id="PBK94059.1"/>
    </source>
</evidence>
<dbReference type="Proteomes" id="UP000217790">
    <property type="component" value="Unassembled WGS sequence"/>
</dbReference>
<organism evidence="1 2">
    <name type="scientific">Armillaria gallica</name>
    <name type="common">Bulbous honey fungus</name>
    <name type="synonym">Armillaria bulbosa</name>
    <dbReference type="NCBI Taxonomy" id="47427"/>
    <lineage>
        <taxon>Eukaryota</taxon>
        <taxon>Fungi</taxon>
        <taxon>Dikarya</taxon>
        <taxon>Basidiomycota</taxon>
        <taxon>Agaricomycotina</taxon>
        <taxon>Agaricomycetes</taxon>
        <taxon>Agaricomycetidae</taxon>
        <taxon>Agaricales</taxon>
        <taxon>Marasmiineae</taxon>
        <taxon>Physalacriaceae</taxon>
        <taxon>Armillaria</taxon>
    </lineage>
</organism>
<evidence type="ECO:0000313" key="2">
    <source>
        <dbReference type="Proteomes" id="UP000217790"/>
    </source>
</evidence>
<dbReference type="EMBL" id="KZ293655">
    <property type="protein sequence ID" value="PBK94059.1"/>
    <property type="molecule type" value="Genomic_DNA"/>
</dbReference>
<proteinExistence type="predicted"/>
<name>A0A2H3DFS1_ARMGA</name>
<sequence>MSNKYNISNYWSGKSTPKKMHVVPCMQGVGMRDRVVHGVAESGDTLSVERRNFVRIWGDSLQVKHQKGDQTINEGQSSKIDCTTAFSVVENGGGDLVYESGGVVRDDTRGKRHVCDVEQAGSKDNIKGRLDSMGEPDVDEDGVNTSGNGGGCASVVLALFSVSYVHPSIFNAPKGVVVTGLRGK</sequence>
<protein>
    <submittedName>
        <fullName evidence="1">Uncharacterized protein</fullName>
    </submittedName>
</protein>
<gene>
    <name evidence="1" type="ORF">ARMGADRAFT_1029887</name>
</gene>
<accession>A0A2H3DFS1</accession>